<name>A0A4Y8R3P6_9MICO</name>
<feature type="transmembrane region" description="Helical" evidence="1">
    <location>
        <begin position="120"/>
        <end position="148"/>
    </location>
</feature>
<accession>A0A4Y8R3P6</accession>
<dbReference type="PANTHER" id="PTHR40078:SF1">
    <property type="entry name" value="INTEGRAL MEMBRANE PROTEIN"/>
    <property type="match status" value="1"/>
</dbReference>
<keyword evidence="1" id="KW-1133">Transmembrane helix</keyword>
<feature type="transmembrane region" description="Helical" evidence="1">
    <location>
        <begin position="90"/>
        <end position="108"/>
    </location>
</feature>
<keyword evidence="1" id="KW-0472">Membrane</keyword>
<evidence type="ECO:0000256" key="1">
    <source>
        <dbReference type="SAM" id="Phobius"/>
    </source>
</evidence>
<reference evidence="2 3" key="1">
    <citation type="submission" date="2019-03" db="EMBL/GenBank/DDBJ databases">
        <title>Cellulosimicrobium funkei JCM14302 Assembly.</title>
        <authorList>
            <person name="Dou T."/>
        </authorList>
    </citation>
    <scope>NUCLEOTIDE SEQUENCE [LARGE SCALE GENOMIC DNA]</scope>
    <source>
        <strain evidence="2 3">JCM 14302</strain>
    </source>
</reference>
<dbReference type="AlphaFoldDB" id="A0A4Y8R3P6"/>
<dbReference type="Pfam" id="PF19700">
    <property type="entry name" value="DUF6198"/>
    <property type="match status" value="1"/>
</dbReference>
<protein>
    <recommendedName>
        <fullName evidence="4">YitT family protein</fullName>
    </recommendedName>
</protein>
<dbReference type="PANTHER" id="PTHR40078">
    <property type="entry name" value="INTEGRAL MEMBRANE PROTEIN-RELATED"/>
    <property type="match status" value="1"/>
</dbReference>
<evidence type="ECO:0000313" key="3">
    <source>
        <dbReference type="Proteomes" id="UP000298003"/>
    </source>
</evidence>
<keyword evidence="3" id="KW-1185">Reference proteome</keyword>
<feature type="transmembrane region" description="Helical" evidence="1">
    <location>
        <begin position="169"/>
        <end position="193"/>
    </location>
</feature>
<proteinExistence type="predicted"/>
<evidence type="ECO:0008006" key="4">
    <source>
        <dbReference type="Google" id="ProtNLM"/>
    </source>
</evidence>
<feature type="transmembrane region" description="Helical" evidence="1">
    <location>
        <begin position="60"/>
        <end position="78"/>
    </location>
</feature>
<comment type="caution">
    <text evidence="2">The sequence shown here is derived from an EMBL/GenBank/DDBJ whole genome shotgun (WGS) entry which is preliminary data.</text>
</comment>
<keyword evidence="1" id="KW-0812">Transmembrane</keyword>
<dbReference type="RefSeq" id="WP_076403682.1">
    <property type="nucleotide sequence ID" value="NZ_CBDRLA010000011.1"/>
</dbReference>
<dbReference type="EMBL" id="SOZH01000004">
    <property type="protein sequence ID" value="TFF12736.1"/>
    <property type="molecule type" value="Genomic_DNA"/>
</dbReference>
<dbReference type="Proteomes" id="UP000298003">
    <property type="component" value="Unassembled WGS sequence"/>
</dbReference>
<organism evidence="2 3">
    <name type="scientific">Cellulosimicrobium funkei</name>
    <dbReference type="NCBI Taxonomy" id="264251"/>
    <lineage>
        <taxon>Bacteria</taxon>
        <taxon>Bacillati</taxon>
        <taxon>Actinomycetota</taxon>
        <taxon>Actinomycetes</taxon>
        <taxon>Micrococcales</taxon>
        <taxon>Promicromonosporaceae</taxon>
        <taxon>Cellulosimicrobium</taxon>
    </lineage>
</organism>
<gene>
    <name evidence="2" type="ORF">E1O70_07730</name>
</gene>
<dbReference type="InterPro" id="IPR038750">
    <property type="entry name" value="YczE/YyaS-like"/>
</dbReference>
<sequence>MTTRAPRTRPSHVVLRAAWALVGVAVLGLGSAVLLSAQVGVDPFTAANIGASTLLGIDLGVYQLAVNAVLLVPVVVWGRTYIGVGTIINMVMTGFFVQWFSALLAPLVPDPPSHLVQTGLFVVGIVLFTAGASAYMTAGVGTAPYDAVAPIVVDRTRARYRVVRVAQDLGFLGLAVALGGPVGVGTVMTAFFAGPLIDFFTERVNKPLLRRALPDDDHSVVSESR</sequence>
<evidence type="ECO:0000313" key="2">
    <source>
        <dbReference type="EMBL" id="TFF12736.1"/>
    </source>
</evidence>
<dbReference type="GeneID" id="95684377"/>